<evidence type="ECO:0000259" key="1">
    <source>
        <dbReference type="PROSITE" id="PS51725"/>
    </source>
</evidence>
<keyword evidence="2" id="KW-0560">Oxidoreductase</keyword>
<dbReference type="RefSeq" id="WP_092124053.1">
    <property type="nucleotide sequence ID" value="NZ_FNTH01000001.1"/>
</dbReference>
<dbReference type="AlphaFoldDB" id="A0A1H5FKH4"/>
<accession>A0A1H5FKH4</accession>
<sequence>MPQMRPLDPAFPIDRQLAVDATNVVLVNLFTLDKADEEIFLKAWQADAAIMKRQPGFISTQLHRALGDSPAYLNYAVWDSTAAFRAAFANPEFRAKLAAYPDSAVASPHLFQKVAVADICVA</sequence>
<proteinExistence type="predicted"/>
<evidence type="ECO:0000313" key="3">
    <source>
        <dbReference type="Proteomes" id="UP000198992"/>
    </source>
</evidence>
<dbReference type="EMBL" id="FNTH01000001">
    <property type="protein sequence ID" value="SEE03915.1"/>
    <property type="molecule type" value="Genomic_DNA"/>
</dbReference>
<evidence type="ECO:0000313" key="2">
    <source>
        <dbReference type="EMBL" id="SEE03915.1"/>
    </source>
</evidence>
<dbReference type="Pfam" id="PF03992">
    <property type="entry name" value="ABM"/>
    <property type="match status" value="1"/>
</dbReference>
<organism evidence="2 3">
    <name type="scientific">Bradyrhizobium erythrophlei</name>
    <dbReference type="NCBI Taxonomy" id="1437360"/>
    <lineage>
        <taxon>Bacteria</taxon>
        <taxon>Pseudomonadati</taxon>
        <taxon>Pseudomonadota</taxon>
        <taxon>Alphaproteobacteria</taxon>
        <taxon>Hyphomicrobiales</taxon>
        <taxon>Nitrobacteraceae</taxon>
        <taxon>Bradyrhizobium</taxon>
    </lineage>
</organism>
<dbReference type="PROSITE" id="PS51725">
    <property type="entry name" value="ABM"/>
    <property type="match status" value="1"/>
</dbReference>
<feature type="domain" description="ABM" evidence="1">
    <location>
        <begin position="24"/>
        <end position="114"/>
    </location>
</feature>
<dbReference type="OrthoDB" id="1494517at2"/>
<dbReference type="Gene3D" id="3.30.70.100">
    <property type="match status" value="1"/>
</dbReference>
<dbReference type="Proteomes" id="UP000198992">
    <property type="component" value="Unassembled WGS sequence"/>
</dbReference>
<name>A0A1H5FKH4_9BRAD</name>
<dbReference type="InterPro" id="IPR007138">
    <property type="entry name" value="ABM_dom"/>
</dbReference>
<dbReference type="InterPro" id="IPR011008">
    <property type="entry name" value="Dimeric_a/b-barrel"/>
</dbReference>
<gene>
    <name evidence="2" type="ORF">SAMN05444164_6694</name>
</gene>
<reference evidence="2 3" key="1">
    <citation type="submission" date="2016-10" db="EMBL/GenBank/DDBJ databases">
        <authorList>
            <person name="de Groot N.N."/>
        </authorList>
    </citation>
    <scope>NUCLEOTIDE SEQUENCE [LARGE SCALE GENOMIC DNA]</scope>
    <source>
        <strain evidence="2 3">MT12</strain>
    </source>
</reference>
<dbReference type="GO" id="GO:0004497">
    <property type="term" value="F:monooxygenase activity"/>
    <property type="evidence" value="ECO:0007669"/>
    <property type="project" value="UniProtKB-KW"/>
</dbReference>
<protein>
    <submittedName>
        <fullName evidence="2">Heme-degrading monooxygenase HmoA</fullName>
    </submittedName>
</protein>
<dbReference type="SUPFAM" id="SSF54909">
    <property type="entry name" value="Dimeric alpha+beta barrel"/>
    <property type="match status" value="1"/>
</dbReference>
<keyword evidence="2" id="KW-0503">Monooxygenase</keyword>